<evidence type="ECO:0000313" key="6">
    <source>
        <dbReference type="EMBL" id="KJS63468.1"/>
    </source>
</evidence>
<dbReference type="PATRIC" id="fig|359131.3.peg.2709"/>
<dbReference type="Proteomes" id="UP000033699">
    <property type="component" value="Unassembled WGS sequence"/>
</dbReference>
<evidence type="ECO:0000259" key="3">
    <source>
        <dbReference type="Pfam" id="PF01656"/>
    </source>
</evidence>
<protein>
    <submittedName>
        <fullName evidence="6">ATP/GTP-binding protein</fullName>
    </submittedName>
</protein>
<evidence type="ECO:0000259" key="4">
    <source>
        <dbReference type="Pfam" id="PF13676"/>
    </source>
</evidence>
<evidence type="ECO:0000259" key="2">
    <source>
        <dbReference type="Pfam" id="PF00931"/>
    </source>
</evidence>
<dbReference type="SUPFAM" id="SSF52540">
    <property type="entry name" value="P-loop containing nucleoside triphosphate hydrolases"/>
    <property type="match status" value="2"/>
</dbReference>
<dbReference type="InterPro" id="IPR053137">
    <property type="entry name" value="NLR-like"/>
</dbReference>
<feature type="domain" description="DUF7779" evidence="5">
    <location>
        <begin position="754"/>
        <end position="843"/>
    </location>
</feature>
<feature type="compositionally biased region" description="Basic and acidic residues" evidence="1">
    <location>
        <begin position="1326"/>
        <end position="1337"/>
    </location>
</feature>
<feature type="domain" description="TIR" evidence="4">
    <location>
        <begin position="350"/>
        <end position="463"/>
    </location>
</feature>
<dbReference type="Pfam" id="PF13424">
    <property type="entry name" value="TPR_12"/>
    <property type="match status" value="3"/>
</dbReference>
<feature type="domain" description="CobQ/CobB/MinD/ParA nucleotide binding" evidence="3">
    <location>
        <begin position="19"/>
        <end position="63"/>
    </location>
</feature>
<keyword evidence="7" id="KW-1185">Reference proteome</keyword>
<dbReference type="SUPFAM" id="SSF52200">
    <property type="entry name" value="Toll/Interleukin receptor TIR domain"/>
    <property type="match status" value="1"/>
</dbReference>
<comment type="caution">
    <text evidence="6">The sequence shown here is derived from an EMBL/GenBank/DDBJ whole genome shotgun (WGS) entry which is preliminary data.</text>
</comment>
<dbReference type="RefSeq" id="WP_045692363.1">
    <property type="nucleotide sequence ID" value="NZ_JZKH01000003.1"/>
</dbReference>
<dbReference type="InterPro" id="IPR056681">
    <property type="entry name" value="DUF7779"/>
</dbReference>
<dbReference type="NCBIfam" id="NF047398">
    <property type="entry name" value="AAA_KGGVGR"/>
    <property type="match status" value="1"/>
</dbReference>
<dbReference type="Pfam" id="PF00931">
    <property type="entry name" value="NB-ARC"/>
    <property type="match status" value="1"/>
</dbReference>
<dbReference type="Gene3D" id="3.40.50.300">
    <property type="entry name" value="P-loop containing nucleotide triphosphate hydrolases"/>
    <property type="match status" value="2"/>
</dbReference>
<evidence type="ECO:0000313" key="7">
    <source>
        <dbReference type="Proteomes" id="UP000033699"/>
    </source>
</evidence>
<dbReference type="EMBL" id="JZKH01000003">
    <property type="protein sequence ID" value="KJS63468.1"/>
    <property type="molecule type" value="Genomic_DNA"/>
</dbReference>
<dbReference type="Pfam" id="PF13676">
    <property type="entry name" value="TIR_2"/>
    <property type="match status" value="1"/>
</dbReference>
<feature type="region of interest" description="Disordered" evidence="1">
    <location>
        <begin position="1316"/>
        <end position="1337"/>
    </location>
</feature>
<feature type="domain" description="NB-ARC" evidence="2">
    <location>
        <begin position="542"/>
        <end position="675"/>
    </location>
</feature>
<accession>A0A0F2TJP9</accession>
<dbReference type="Pfam" id="PF25000">
    <property type="entry name" value="DUF7779"/>
    <property type="match status" value="1"/>
</dbReference>
<organism evidence="6 7">
    <name type="scientific">Streptomyces rubellomurinus (strain ATCC 31215)</name>
    <dbReference type="NCBI Taxonomy" id="359131"/>
    <lineage>
        <taxon>Bacteria</taxon>
        <taxon>Bacillati</taxon>
        <taxon>Actinomycetota</taxon>
        <taxon>Actinomycetes</taxon>
        <taxon>Kitasatosporales</taxon>
        <taxon>Streptomycetaceae</taxon>
        <taxon>Streptomyces</taxon>
    </lineage>
</organism>
<dbReference type="InterPro" id="IPR011990">
    <property type="entry name" value="TPR-like_helical_dom_sf"/>
</dbReference>
<gene>
    <name evidence="6" type="ORF">VM95_02875</name>
</gene>
<dbReference type="Pfam" id="PF13374">
    <property type="entry name" value="TPR_10"/>
    <property type="match status" value="2"/>
</dbReference>
<evidence type="ECO:0000259" key="5">
    <source>
        <dbReference type="Pfam" id="PF25000"/>
    </source>
</evidence>
<dbReference type="InterPro" id="IPR002182">
    <property type="entry name" value="NB-ARC"/>
</dbReference>
<dbReference type="OrthoDB" id="580767at2"/>
<dbReference type="Gene3D" id="1.25.40.10">
    <property type="entry name" value="Tetratricopeptide repeat domain"/>
    <property type="match status" value="2"/>
</dbReference>
<dbReference type="Pfam" id="PF01656">
    <property type="entry name" value="CbiA"/>
    <property type="match status" value="1"/>
</dbReference>
<dbReference type="GO" id="GO:0043531">
    <property type="term" value="F:ADP binding"/>
    <property type="evidence" value="ECO:0007669"/>
    <property type="project" value="InterPro"/>
</dbReference>
<dbReference type="InterPro" id="IPR000157">
    <property type="entry name" value="TIR_dom"/>
</dbReference>
<name>A0A0F2TJP9_STRR3</name>
<dbReference type="SUPFAM" id="SSF48452">
    <property type="entry name" value="TPR-like"/>
    <property type="match status" value="3"/>
</dbReference>
<sequence length="1337" mass="147387">MTTEPDARPERGGPGSVVTFYSFKGGTGRTMALANVGWILASRGLRVLVVDWDLEAPGLHRYYHPLLVDPELHSTDGLIDLLRSYVKQALPTAAGPTGLGPAEWLDAPGRLDGYICGLALDLPPGGRLDFLPAGRQNGAYGAAVTSFNWRSFYHGRDIRGGEFLRELRERWARNYDFVLIDSRTGVSDTSGICTVLMPDTVVDCFTFSAQNIRGGVDAARAIAEAEERAIRVLPVPMRVEDAEQERLEAGRDFAREAFAPYLGRWLPGDRRAGYWADVEVPYKPFYAYEEVPATVADRPQEARSLLNAFERLAGWITDGRVRTLRPLGAETRRRLYAAYLRSARAVPRQVFVSYAPENRMWAEWAAATLTRFGYQTSLHNAADPYTGARPPEVAGPLDGQGRVLALLSSEYTALPRAAEVWQLLQGGELPSGAPMLVALRLQDSDEPTPRPFAGHVVPDLVRSSAVHAEAQLYHEFGQAPGTSRQSDGDSGEFAAPARFPGTAPQVLEVRSRNASFIGRGKLLELLRNRFTGGPAAVRSQVLYGLGGAGKSEIAGEYAHRFKAAYDVVWWVPAEDPANIPAELAKLAPKLGVPGSDDVAHTAAAVLDALRRGQPHGRWLLVFDNASTPEELAPWLPSGAAGGHVLITSRNQGWSKHAGLVEVDVFLREESVRLLRRFNTGLSQDDAEQIAARLGDLPLAVGQAAVWLQETPMRIADYLGELDRALTEMLERTALHAADYPHSAAATLRISVQELRRMNEPAAQILEICAFLGPDAIPMRLLYSRAVVRALRLAPRAPRDKLAIGELLRAISRFGLARTDQGSETITVHRLVQAVLRDQVGEERQAELREVVHAALAAANPGDPDVPADWAEYAELLPHLWPSGAVDSADEDVRQWIIDSVRYQWKRSLHEAGRELAERTLRHWRQDGYGGPDFNVDDDAQTLMLRTQLSNIRRSQGALQEAYEMDRDILERFTATLGPEHSHTLAVANSLGADLRFLGRYDEARALDRRTLEAARRTLGPDHPRTLMITNNLAVSDYLAGDRRAALERHRSNYLQQRDALGAHSLYALSSASNYARDLRETGRLREALDLLEETVRTYQQTIGDNHTDTLRARKNLAVALRRDGRYHEAVEIDQDIYQRYLDINGPEHPDTLAAATNLASDFNALGETARAIPLAERALARYRDYLGEDHPVTLAGANNLSVYLRLVGRVDEARELSGRTLAQFRRVLGEHHLYIPIAMMNHANDLALSGETEAALALELEAAPLMVEALGRDHYDSIGINSNLALSLAAVGQTERAAKLRNDCIRRAQVTLGDDHPTTKAVKAGTRLDSDVEPPHV</sequence>
<evidence type="ECO:0000256" key="1">
    <source>
        <dbReference type="SAM" id="MobiDB-lite"/>
    </source>
</evidence>
<dbReference type="InterPro" id="IPR002586">
    <property type="entry name" value="CobQ/CobB/MinD/ParA_Nub-bd_dom"/>
</dbReference>
<reference evidence="6 7" key="1">
    <citation type="submission" date="2015-02" db="EMBL/GenBank/DDBJ databases">
        <authorList>
            <person name="Ju K.-S."/>
            <person name="Doroghazi J.R."/>
            <person name="Metcalf W."/>
        </authorList>
    </citation>
    <scope>NUCLEOTIDE SEQUENCE [LARGE SCALE GENOMIC DNA]</scope>
    <source>
        <strain evidence="6 7">ATCC 31215</strain>
    </source>
</reference>
<dbReference type="InterPro" id="IPR027417">
    <property type="entry name" value="P-loop_NTPase"/>
</dbReference>
<dbReference type="NCBIfam" id="NF040586">
    <property type="entry name" value="FxSxx_TPR"/>
    <property type="match status" value="1"/>
</dbReference>
<dbReference type="InterPro" id="IPR035897">
    <property type="entry name" value="Toll_tir_struct_dom_sf"/>
</dbReference>
<dbReference type="PANTHER" id="PTHR46082:SF6">
    <property type="entry name" value="AAA+ ATPASE DOMAIN-CONTAINING PROTEIN-RELATED"/>
    <property type="match status" value="1"/>
</dbReference>
<dbReference type="PANTHER" id="PTHR46082">
    <property type="entry name" value="ATP/GTP-BINDING PROTEIN-RELATED"/>
    <property type="match status" value="1"/>
</dbReference>
<proteinExistence type="predicted"/>
<dbReference type="GO" id="GO:0007165">
    <property type="term" value="P:signal transduction"/>
    <property type="evidence" value="ECO:0007669"/>
    <property type="project" value="InterPro"/>
</dbReference>